<protein>
    <recommendedName>
        <fullName evidence="6">NACHT domain-containing protein</fullName>
    </recommendedName>
</protein>
<evidence type="ECO:0000256" key="1">
    <source>
        <dbReference type="ARBA" id="ARBA00022737"/>
    </source>
</evidence>
<keyword evidence="5" id="KW-1185">Reference proteome</keyword>
<sequence>MDLLVKAGLKKTEKEAAAKPAAPQAAVAWASICFALQIFENPVHETLGNRDGITYIISRINWYWNLSSLLFEENEADGKFTGLEIELKKRIVDLYKMLFSYQIKSVCLYYRNRGLVLLRNVVKFDDWDEALQSIKNAEGTVRYNSKTCNTQHIRDSLGRIARNAESQDEKKNKDCLLDLLVTDPRDDKNRIKQTKGELFPEASNWILRHSDFCRWHHGNHGSFLWVKGDPGEGKTMLFTIIIEELEQQLKQLRGSTKPNLSYVFCQATNSNLKNPTAVLKGLIYLLCVHNPPLVSCLRKRYNTSGAKLFKGDNIFFALSQVFEDMLRDDSLMGKYILVDVLNECKYLDQLLPLITNNTTALSRVKRIISSRNWATIEQQLGRDDLGTKLSLELTQNAEQVRQAVNAYIDFKVKDLPSLQNDIEERNRVRDSMRQKANGTFLWVALVIEQLKKADPWDLLKVVDGMPANLTEIYNRILNQIT</sequence>
<dbReference type="EMBL" id="JAKWBI020000650">
    <property type="protein sequence ID" value="KAJ2893164.1"/>
    <property type="molecule type" value="Genomic_DNA"/>
</dbReference>
<accession>A0AAD5RGA0</accession>
<dbReference type="Pfam" id="PF17100">
    <property type="entry name" value="NACHT_N"/>
    <property type="match status" value="1"/>
</dbReference>
<evidence type="ECO:0000259" key="3">
    <source>
        <dbReference type="Pfam" id="PF24883"/>
    </source>
</evidence>
<feature type="domain" description="Nephrocystin 3-like N-terminal" evidence="3">
    <location>
        <begin position="204"/>
        <end position="371"/>
    </location>
</feature>
<dbReference type="Pfam" id="PF24883">
    <property type="entry name" value="NPHP3_N"/>
    <property type="match status" value="1"/>
</dbReference>
<evidence type="ECO:0000259" key="2">
    <source>
        <dbReference type="Pfam" id="PF17100"/>
    </source>
</evidence>
<evidence type="ECO:0000313" key="5">
    <source>
        <dbReference type="Proteomes" id="UP001201980"/>
    </source>
</evidence>
<dbReference type="Proteomes" id="UP001201980">
    <property type="component" value="Unassembled WGS sequence"/>
</dbReference>
<evidence type="ECO:0000313" key="4">
    <source>
        <dbReference type="EMBL" id="KAJ2893164.1"/>
    </source>
</evidence>
<dbReference type="InterPro" id="IPR031359">
    <property type="entry name" value="NACHT_N"/>
</dbReference>
<proteinExistence type="predicted"/>
<dbReference type="InterPro" id="IPR056884">
    <property type="entry name" value="NPHP3-like_N"/>
</dbReference>
<dbReference type="PANTHER" id="PTHR10039">
    <property type="entry name" value="AMELOGENIN"/>
    <property type="match status" value="1"/>
</dbReference>
<organism evidence="4 5">
    <name type="scientific">Zalerion maritima</name>
    <dbReference type="NCBI Taxonomy" id="339359"/>
    <lineage>
        <taxon>Eukaryota</taxon>
        <taxon>Fungi</taxon>
        <taxon>Dikarya</taxon>
        <taxon>Ascomycota</taxon>
        <taxon>Pezizomycotina</taxon>
        <taxon>Sordariomycetes</taxon>
        <taxon>Lulworthiomycetidae</taxon>
        <taxon>Lulworthiales</taxon>
        <taxon>Lulworthiaceae</taxon>
        <taxon>Zalerion</taxon>
    </lineage>
</organism>
<dbReference type="InterPro" id="IPR027417">
    <property type="entry name" value="P-loop_NTPase"/>
</dbReference>
<name>A0AAD5RGA0_9PEZI</name>
<feature type="domain" description="NWD NACHT-NTPase N-terminal" evidence="2">
    <location>
        <begin position="20"/>
        <end position="142"/>
    </location>
</feature>
<dbReference type="PANTHER" id="PTHR10039:SF14">
    <property type="entry name" value="NACHT DOMAIN-CONTAINING PROTEIN"/>
    <property type="match status" value="1"/>
</dbReference>
<comment type="caution">
    <text evidence="4">The sequence shown here is derived from an EMBL/GenBank/DDBJ whole genome shotgun (WGS) entry which is preliminary data.</text>
</comment>
<reference evidence="4" key="1">
    <citation type="submission" date="2022-07" db="EMBL/GenBank/DDBJ databases">
        <title>Draft genome sequence of Zalerion maritima ATCC 34329, a (micro)plastics degrading marine fungus.</title>
        <authorList>
            <person name="Paco A."/>
            <person name="Goncalves M.F.M."/>
            <person name="Rocha-Santos T.A.P."/>
            <person name="Alves A."/>
        </authorList>
    </citation>
    <scope>NUCLEOTIDE SEQUENCE</scope>
    <source>
        <strain evidence="4">ATCC 34329</strain>
    </source>
</reference>
<dbReference type="Gene3D" id="3.40.50.300">
    <property type="entry name" value="P-loop containing nucleotide triphosphate hydrolases"/>
    <property type="match status" value="1"/>
</dbReference>
<gene>
    <name evidence="4" type="ORF">MKZ38_008980</name>
</gene>
<dbReference type="AlphaFoldDB" id="A0AAD5RGA0"/>
<evidence type="ECO:0008006" key="6">
    <source>
        <dbReference type="Google" id="ProtNLM"/>
    </source>
</evidence>
<keyword evidence="1" id="KW-0677">Repeat</keyword>